<gene>
    <name evidence="2" type="ORF">D0469_06955</name>
</gene>
<dbReference type="AlphaFoldDB" id="A0A372LRC3"/>
<accession>A0A372LRC3</accession>
<keyword evidence="1" id="KW-0472">Membrane</keyword>
<protein>
    <submittedName>
        <fullName evidence="2">Uncharacterized protein</fullName>
    </submittedName>
</protein>
<sequence>MEILIGLITGLVLFAVLALGFFIGYKFTNKHKATSLEPVSEEAKRKAEEIQKHFSNLMNYDVATAYQRKKVD</sequence>
<keyword evidence="1" id="KW-1133">Transmembrane helix</keyword>
<dbReference type="RefSeq" id="WP_117325915.1">
    <property type="nucleotide sequence ID" value="NZ_QVTE01000016.1"/>
</dbReference>
<evidence type="ECO:0000313" key="2">
    <source>
        <dbReference type="EMBL" id="RFU70332.1"/>
    </source>
</evidence>
<name>A0A372LRC3_9BACI</name>
<keyword evidence="3" id="KW-1185">Reference proteome</keyword>
<proteinExistence type="predicted"/>
<reference evidence="2 3" key="1">
    <citation type="submission" date="2018-08" db="EMBL/GenBank/DDBJ databases">
        <title>Bacillus chawlae sp. nov., Bacillus glennii sp. nov., and Bacillus saganii sp. nov. Isolated from the Vehicle Assembly Building at Kennedy Space Center where the Viking Spacecraft were Assembled.</title>
        <authorList>
            <person name="Seuylemezian A."/>
            <person name="Vaishampayan P."/>
        </authorList>
    </citation>
    <scope>NUCLEOTIDE SEQUENCE [LARGE SCALE GENOMIC DNA]</scope>
    <source>
        <strain evidence="2 3">V47-23a</strain>
    </source>
</reference>
<keyword evidence="1" id="KW-0812">Transmembrane</keyword>
<dbReference type="EMBL" id="QVTE01000016">
    <property type="protein sequence ID" value="RFU70332.1"/>
    <property type="molecule type" value="Genomic_DNA"/>
</dbReference>
<dbReference type="Proteomes" id="UP000264541">
    <property type="component" value="Unassembled WGS sequence"/>
</dbReference>
<organism evidence="2 3">
    <name type="scientific">Peribacillus saganii</name>
    <dbReference type="NCBI Taxonomy" id="2303992"/>
    <lineage>
        <taxon>Bacteria</taxon>
        <taxon>Bacillati</taxon>
        <taxon>Bacillota</taxon>
        <taxon>Bacilli</taxon>
        <taxon>Bacillales</taxon>
        <taxon>Bacillaceae</taxon>
        <taxon>Peribacillus</taxon>
    </lineage>
</organism>
<feature type="transmembrane region" description="Helical" evidence="1">
    <location>
        <begin position="6"/>
        <end position="25"/>
    </location>
</feature>
<evidence type="ECO:0000313" key="3">
    <source>
        <dbReference type="Proteomes" id="UP000264541"/>
    </source>
</evidence>
<evidence type="ECO:0000256" key="1">
    <source>
        <dbReference type="SAM" id="Phobius"/>
    </source>
</evidence>
<comment type="caution">
    <text evidence="2">The sequence shown here is derived from an EMBL/GenBank/DDBJ whole genome shotgun (WGS) entry which is preliminary data.</text>
</comment>